<dbReference type="AlphaFoldDB" id="A0A1K0IL57"/>
<keyword evidence="5 6" id="KW-0472">Membrane</keyword>
<evidence type="ECO:0000256" key="3">
    <source>
        <dbReference type="ARBA" id="ARBA00022692"/>
    </source>
</evidence>
<dbReference type="PANTHER" id="PTHR30250:SF11">
    <property type="entry name" value="O-ANTIGEN TRANSPORTER-RELATED"/>
    <property type="match status" value="1"/>
</dbReference>
<evidence type="ECO:0000256" key="5">
    <source>
        <dbReference type="ARBA" id="ARBA00023136"/>
    </source>
</evidence>
<comment type="subcellular location">
    <subcellularLocation>
        <location evidence="1">Cell membrane</location>
        <topology evidence="1">Multi-pass membrane protein</topology>
    </subcellularLocation>
</comment>
<feature type="transmembrane region" description="Helical" evidence="6">
    <location>
        <begin position="9"/>
        <end position="31"/>
    </location>
</feature>
<evidence type="ECO:0000256" key="1">
    <source>
        <dbReference type="ARBA" id="ARBA00004651"/>
    </source>
</evidence>
<feature type="transmembrane region" description="Helical" evidence="6">
    <location>
        <begin position="386"/>
        <end position="405"/>
    </location>
</feature>
<feature type="transmembrane region" description="Helical" evidence="6">
    <location>
        <begin position="289"/>
        <end position="319"/>
    </location>
</feature>
<feature type="transmembrane region" description="Helical" evidence="6">
    <location>
        <begin position="85"/>
        <end position="105"/>
    </location>
</feature>
<feature type="transmembrane region" description="Helical" evidence="6">
    <location>
        <begin position="43"/>
        <end position="65"/>
    </location>
</feature>
<keyword evidence="3 6" id="KW-0812">Transmembrane</keyword>
<gene>
    <name evidence="7" type="primary">rfbX</name>
    <name evidence="7" type="ORF">CNECB9_4370026</name>
</gene>
<evidence type="ECO:0000256" key="2">
    <source>
        <dbReference type="ARBA" id="ARBA00022475"/>
    </source>
</evidence>
<evidence type="ECO:0000313" key="7">
    <source>
        <dbReference type="EMBL" id="SCU84807.1"/>
    </source>
</evidence>
<feature type="transmembrane region" description="Helical" evidence="6">
    <location>
        <begin position="259"/>
        <end position="277"/>
    </location>
</feature>
<dbReference type="InterPro" id="IPR050833">
    <property type="entry name" value="Poly_Biosynth_Transport"/>
</dbReference>
<dbReference type="RefSeq" id="WP_340527764.1">
    <property type="nucleotide sequence ID" value="NZ_FMSH01000376.1"/>
</dbReference>
<dbReference type="EMBL" id="FMSH01000376">
    <property type="protein sequence ID" value="SCU84807.1"/>
    <property type="molecule type" value="Genomic_DNA"/>
</dbReference>
<feature type="transmembrane region" description="Helical" evidence="6">
    <location>
        <begin position="145"/>
        <end position="167"/>
    </location>
</feature>
<name>A0A1K0IL57_CUPNE</name>
<dbReference type="InterPro" id="IPR002797">
    <property type="entry name" value="Polysacc_synth"/>
</dbReference>
<keyword evidence="2" id="KW-1003">Cell membrane</keyword>
<feature type="transmembrane region" description="Helical" evidence="6">
    <location>
        <begin position="362"/>
        <end position="380"/>
    </location>
</feature>
<keyword evidence="4 6" id="KW-1133">Transmembrane helix</keyword>
<evidence type="ECO:0000256" key="4">
    <source>
        <dbReference type="ARBA" id="ARBA00022989"/>
    </source>
</evidence>
<dbReference type="PANTHER" id="PTHR30250">
    <property type="entry name" value="PST FAMILY PREDICTED COLANIC ACID TRANSPORTER"/>
    <property type="match status" value="1"/>
</dbReference>
<feature type="transmembrane region" description="Helical" evidence="6">
    <location>
        <begin position="331"/>
        <end position="350"/>
    </location>
</feature>
<sequence length="417" mass="45532">MRIQIARNVLWLVLERGLQVVFGVVSIGLIARAVGPEGFAKFQYAQSLVLIAASIALICGSEVVVPRLVADPAPDVQHRLLAHVFVLREIAAVGGYLLLVLVVMMTEEDKIIVLTAIIIGIPILLYEPFGSVRAWLQARTESRPAVVYGMIGLAFRMIVVSALYFAGLDSAPVFAWAFAVESLLCAMLLARYYGYRRSRVAVHLDWTLARKLLTDGTVFWVSMILMLCAKRVDQLLLKPHIPLFELGSYSASMQVLDNFMMLSAVVASSVAPLMIYAQPSLALVRRNVLYVAAGMVAVGVAGGAVLAYCAPWIVALIYGEQYEAAASLLRLSAMASGLVFADAALSLLVIYLRKPNWLVEKWFLVLFTMIVVDMITIPNYGARGAIYGYIAGNAMAVIAGIRFFLRSREPVAVQQAV</sequence>
<feature type="transmembrane region" description="Helical" evidence="6">
    <location>
        <begin position="173"/>
        <end position="192"/>
    </location>
</feature>
<evidence type="ECO:0000256" key="6">
    <source>
        <dbReference type="SAM" id="Phobius"/>
    </source>
</evidence>
<feature type="transmembrane region" description="Helical" evidence="6">
    <location>
        <begin position="212"/>
        <end position="232"/>
    </location>
</feature>
<protein>
    <submittedName>
        <fullName evidence="7">Membrane protein involved in the export of O-antigen</fullName>
    </submittedName>
</protein>
<reference evidence="7" key="1">
    <citation type="submission" date="2016-09" db="EMBL/GenBank/DDBJ databases">
        <authorList>
            <person name="Capua I."/>
            <person name="De Benedictis P."/>
            <person name="Joannis T."/>
            <person name="Lombin L.H."/>
            <person name="Cattoli G."/>
        </authorList>
    </citation>
    <scope>NUCLEOTIDE SEQUENCE</scope>
    <source>
        <strain evidence="7">B9</strain>
    </source>
</reference>
<feature type="transmembrane region" description="Helical" evidence="6">
    <location>
        <begin position="111"/>
        <end position="136"/>
    </location>
</feature>
<organism evidence="7">
    <name type="scientific">Cupriavidus necator</name>
    <name type="common">Alcaligenes eutrophus</name>
    <name type="synonym">Ralstonia eutropha</name>
    <dbReference type="NCBI Taxonomy" id="106590"/>
    <lineage>
        <taxon>Bacteria</taxon>
        <taxon>Pseudomonadati</taxon>
        <taxon>Pseudomonadota</taxon>
        <taxon>Betaproteobacteria</taxon>
        <taxon>Burkholderiales</taxon>
        <taxon>Burkholderiaceae</taxon>
        <taxon>Cupriavidus</taxon>
    </lineage>
</organism>
<dbReference type="GO" id="GO:0005886">
    <property type="term" value="C:plasma membrane"/>
    <property type="evidence" value="ECO:0007669"/>
    <property type="project" value="UniProtKB-SubCell"/>
</dbReference>
<accession>A0A1K0IL57</accession>
<dbReference type="Pfam" id="PF01943">
    <property type="entry name" value="Polysacc_synt"/>
    <property type="match status" value="1"/>
</dbReference>
<proteinExistence type="predicted"/>